<comment type="caution">
    <text evidence="8">The sequence shown here is derived from an EMBL/GenBank/DDBJ whole genome shotgun (WGS) entry which is preliminary data.</text>
</comment>
<evidence type="ECO:0000313" key="9">
    <source>
        <dbReference type="Proteomes" id="UP000238634"/>
    </source>
</evidence>
<sequence length="418" mass="45648">MLSWDQSSSIALMQRERAWVEIDLTALAHNIRQIRGLLSPHTDLMAVVKADAYGHGAVTVAQTVLQAGATWLGVATIPEGIELREAGIESPILVMGATHTAEQICAIAHWGLQPTLCTPKQALVFSEAIGKSSQRQPLPVHIKLDTGMSRLGTPWQKAVEFVQLVQRLPGLTIASIYSHLATADDPDPTIMRQQQHRYEQAIQACGFSPILNPAIHRPFPRFHLANSAATLTDASLHYDMVRTGLVIYGLYPSGHLADRVDLKPVMQVKARVSQVKTLQPGTGVSYGYKFVAERETQIAVVGIGYADGVPRNLSNQLTVLVRGQRVPQIGAITMDQIMLDVSTIPALQEGEVVTLLGQDGNQQILADDWAQTLGTISWEILCGFKHRLPRVAVGKPYGIRQSLSGARHVFHAQQSDLE</sequence>
<dbReference type="CDD" id="cd00430">
    <property type="entry name" value="PLPDE_III_AR"/>
    <property type="match status" value="1"/>
</dbReference>
<proteinExistence type="inferred from homology"/>
<dbReference type="SUPFAM" id="SSF50621">
    <property type="entry name" value="Alanine racemase C-terminal domain-like"/>
    <property type="match status" value="1"/>
</dbReference>
<evidence type="ECO:0000256" key="4">
    <source>
        <dbReference type="HAMAP-Rule" id="MF_01201"/>
    </source>
</evidence>
<reference evidence="8 9" key="1">
    <citation type="submission" date="2018-02" db="EMBL/GenBank/DDBJ databases">
        <authorList>
            <person name="Cohen D.B."/>
            <person name="Kent A.D."/>
        </authorList>
    </citation>
    <scope>NUCLEOTIDE SEQUENCE [LARGE SCALE GENOMIC DNA]</scope>
    <source>
        <strain evidence="8 9">ULC007</strain>
    </source>
</reference>
<dbReference type="InterPro" id="IPR020622">
    <property type="entry name" value="Ala_racemase_pyridoxalP-BS"/>
</dbReference>
<evidence type="ECO:0000256" key="3">
    <source>
        <dbReference type="ARBA" id="ARBA00023235"/>
    </source>
</evidence>
<feature type="active site" description="Proton acceptor; specific for L-alanine" evidence="4">
    <location>
        <position position="286"/>
    </location>
</feature>
<gene>
    <name evidence="8" type="ORF">C7B65_05680</name>
</gene>
<evidence type="ECO:0000259" key="7">
    <source>
        <dbReference type="SMART" id="SM01005"/>
    </source>
</evidence>
<dbReference type="PRINTS" id="PR00992">
    <property type="entry name" value="ALARACEMASE"/>
</dbReference>
<dbReference type="InterPro" id="IPR000821">
    <property type="entry name" value="Ala_racemase"/>
</dbReference>
<accession>A0A2T1DK67</accession>
<keyword evidence="2 4" id="KW-0663">Pyridoxal phosphate</keyword>
<dbReference type="EC" id="5.1.1.1" evidence="4"/>
<comment type="catalytic activity">
    <reaction evidence="4">
        <text>L-alanine = D-alanine</text>
        <dbReference type="Rhea" id="RHEA:20249"/>
        <dbReference type="ChEBI" id="CHEBI:57416"/>
        <dbReference type="ChEBI" id="CHEBI:57972"/>
        <dbReference type="EC" id="5.1.1.1"/>
    </reaction>
</comment>
<dbReference type="OrthoDB" id="9813814at2"/>
<keyword evidence="9" id="KW-1185">Reference proteome</keyword>
<comment type="similarity">
    <text evidence="4">Belongs to the alanine racemase family.</text>
</comment>
<name>A0A2T1DK67_9CYAN</name>
<dbReference type="GO" id="GO:0030632">
    <property type="term" value="P:D-alanine biosynthetic process"/>
    <property type="evidence" value="ECO:0007669"/>
    <property type="project" value="UniProtKB-UniRule"/>
</dbReference>
<dbReference type="SUPFAM" id="SSF51419">
    <property type="entry name" value="PLP-binding barrel"/>
    <property type="match status" value="1"/>
</dbReference>
<dbReference type="AlphaFoldDB" id="A0A2T1DK67"/>
<dbReference type="InterPro" id="IPR009006">
    <property type="entry name" value="Ala_racemase/Decarboxylase_C"/>
</dbReference>
<dbReference type="NCBIfam" id="TIGR00492">
    <property type="entry name" value="alr"/>
    <property type="match status" value="1"/>
</dbReference>
<dbReference type="EMBL" id="PVWG01000004">
    <property type="protein sequence ID" value="PSB20898.1"/>
    <property type="molecule type" value="Genomic_DNA"/>
</dbReference>
<dbReference type="PROSITE" id="PS00395">
    <property type="entry name" value="ALANINE_RACEMASE"/>
    <property type="match status" value="1"/>
</dbReference>
<evidence type="ECO:0000256" key="2">
    <source>
        <dbReference type="ARBA" id="ARBA00022898"/>
    </source>
</evidence>
<dbReference type="FunFam" id="3.20.20.10:FF:000002">
    <property type="entry name" value="Alanine racemase"/>
    <property type="match status" value="1"/>
</dbReference>
<evidence type="ECO:0000256" key="1">
    <source>
        <dbReference type="ARBA" id="ARBA00001933"/>
    </source>
</evidence>
<feature type="domain" description="Alanine racemase C-terminal" evidence="7">
    <location>
        <begin position="265"/>
        <end position="393"/>
    </location>
</feature>
<evidence type="ECO:0000256" key="6">
    <source>
        <dbReference type="PIRSR" id="PIRSR600821-52"/>
    </source>
</evidence>
<dbReference type="STRING" id="1920490.GCA_001895925_03515"/>
<reference evidence="8 9" key="2">
    <citation type="submission" date="2018-03" db="EMBL/GenBank/DDBJ databases">
        <title>The ancient ancestry and fast evolution of plastids.</title>
        <authorList>
            <person name="Moore K.R."/>
            <person name="Magnabosco C."/>
            <person name="Momper L."/>
            <person name="Gold D.A."/>
            <person name="Bosak T."/>
            <person name="Fournier G.P."/>
        </authorList>
    </citation>
    <scope>NUCLEOTIDE SEQUENCE [LARGE SCALE GENOMIC DNA]</scope>
    <source>
        <strain evidence="8 9">ULC007</strain>
    </source>
</reference>
<dbReference type="Proteomes" id="UP000238634">
    <property type="component" value="Unassembled WGS sequence"/>
</dbReference>
<evidence type="ECO:0000256" key="5">
    <source>
        <dbReference type="PIRSR" id="PIRSR600821-50"/>
    </source>
</evidence>
<protein>
    <recommendedName>
        <fullName evidence="4">Alanine racemase</fullName>
        <ecNumber evidence="4">5.1.1.1</ecNumber>
    </recommendedName>
</protein>
<dbReference type="Pfam" id="PF01168">
    <property type="entry name" value="Ala_racemase_N"/>
    <property type="match status" value="1"/>
</dbReference>
<dbReference type="PANTHER" id="PTHR30511">
    <property type="entry name" value="ALANINE RACEMASE"/>
    <property type="match status" value="1"/>
</dbReference>
<dbReference type="GO" id="GO:0008784">
    <property type="term" value="F:alanine racemase activity"/>
    <property type="evidence" value="ECO:0007669"/>
    <property type="project" value="UniProtKB-UniRule"/>
</dbReference>
<keyword evidence="3 4" id="KW-0413">Isomerase</keyword>
<dbReference type="GO" id="GO:0030170">
    <property type="term" value="F:pyridoxal phosphate binding"/>
    <property type="evidence" value="ECO:0007669"/>
    <property type="project" value="UniProtKB-UniRule"/>
</dbReference>
<dbReference type="Gene3D" id="2.40.37.10">
    <property type="entry name" value="Lyase, Ornithine Decarboxylase, Chain A, domain 1"/>
    <property type="match status" value="1"/>
</dbReference>
<organism evidence="8 9">
    <name type="scientific">Phormidesmis priestleyi ULC007</name>
    <dbReference type="NCBI Taxonomy" id="1920490"/>
    <lineage>
        <taxon>Bacteria</taxon>
        <taxon>Bacillati</taxon>
        <taxon>Cyanobacteriota</taxon>
        <taxon>Cyanophyceae</taxon>
        <taxon>Leptolyngbyales</taxon>
        <taxon>Leptolyngbyaceae</taxon>
        <taxon>Phormidesmis</taxon>
    </lineage>
</organism>
<feature type="binding site" evidence="4 6">
    <location>
        <position position="150"/>
    </location>
    <ligand>
        <name>substrate</name>
    </ligand>
</feature>
<dbReference type="GO" id="GO:0005829">
    <property type="term" value="C:cytosol"/>
    <property type="evidence" value="ECO:0007669"/>
    <property type="project" value="TreeGrafter"/>
</dbReference>
<comment type="cofactor">
    <cofactor evidence="1 4 5">
        <name>pyridoxal 5'-phosphate</name>
        <dbReference type="ChEBI" id="CHEBI:597326"/>
    </cofactor>
</comment>
<dbReference type="InterPro" id="IPR011079">
    <property type="entry name" value="Ala_racemase_C"/>
</dbReference>
<dbReference type="SMART" id="SM01005">
    <property type="entry name" value="Ala_racemase_C"/>
    <property type="match status" value="1"/>
</dbReference>
<comment type="pathway">
    <text evidence="4">Amino-acid biosynthesis; D-alanine biosynthesis; D-alanine from L-alanine: step 1/1.</text>
</comment>
<dbReference type="Gene3D" id="3.20.20.10">
    <property type="entry name" value="Alanine racemase"/>
    <property type="match status" value="1"/>
</dbReference>
<dbReference type="InterPro" id="IPR029066">
    <property type="entry name" value="PLP-binding_barrel"/>
</dbReference>
<feature type="modified residue" description="N6-(pyridoxal phosphate)lysine" evidence="4 5">
    <location>
        <position position="49"/>
    </location>
</feature>
<feature type="binding site" evidence="4 6">
    <location>
        <position position="334"/>
    </location>
    <ligand>
        <name>substrate</name>
    </ligand>
</feature>
<dbReference type="HAMAP" id="MF_01201">
    <property type="entry name" value="Ala_racemase"/>
    <property type="match status" value="1"/>
</dbReference>
<dbReference type="InterPro" id="IPR001608">
    <property type="entry name" value="Ala_racemase_N"/>
</dbReference>
<dbReference type="RefSeq" id="WP_083582790.1">
    <property type="nucleotide sequence ID" value="NZ_MPPI01000008.1"/>
</dbReference>
<evidence type="ECO:0000313" key="8">
    <source>
        <dbReference type="EMBL" id="PSB20898.1"/>
    </source>
</evidence>
<dbReference type="UniPathway" id="UPA00042">
    <property type="reaction ID" value="UER00497"/>
</dbReference>
<comment type="function">
    <text evidence="4">Catalyzes the interconversion of L-alanine and D-alanine. May also act on other amino acids.</text>
</comment>
<feature type="active site" description="Proton acceptor; specific for D-alanine" evidence="4">
    <location>
        <position position="49"/>
    </location>
</feature>
<dbReference type="Pfam" id="PF00842">
    <property type="entry name" value="Ala_racemase_C"/>
    <property type="match status" value="1"/>
</dbReference>
<dbReference type="PANTHER" id="PTHR30511:SF0">
    <property type="entry name" value="ALANINE RACEMASE, CATABOLIC-RELATED"/>
    <property type="match status" value="1"/>
</dbReference>